<sequence>MDILKIMSFAGIISGTSEGRRLIKEGGAYLNNERVTSHEQIITPADFNNGKILLRKGKKVYHQIVLK</sequence>
<gene>
    <name evidence="2" type="primary">tyrS_56</name>
    <name evidence="2" type="ORF">SDC9_200995</name>
</gene>
<evidence type="ECO:0000259" key="1">
    <source>
        <dbReference type="Pfam" id="PF22421"/>
    </source>
</evidence>
<dbReference type="Pfam" id="PF22421">
    <property type="entry name" value="SYY_C-terminal"/>
    <property type="match status" value="1"/>
</dbReference>
<dbReference type="InterPro" id="IPR054608">
    <property type="entry name" value="SYY-like_C"/>
</dbReference>
<feature type="domain" description="Tyrosine--tRNA ligase SYY-like C-terminal" evidence="1">
    <location>
        <begin position="3"/>
        <end position="63"/>
    </location>
</feature>
<organism evidence="2">
    <name type="scientific">bioreactor metagenome</name>
    <dbReference type="NCBI Taxonomy" id="1076179"/>
    <lineage>
        <taxon>unclassified sequences</taxon>
        <taxon>metagenomes</taxon>
        <taxon>ecological metagenomes</taxon>
    </lineage>
</organism>
<keyword evidence="2" id="KW-0436">Ligase</keyword>
<dbReference type="EMBL" id="VSSQ01120354">
    <property type="protein sequence ID" value="MPN53331.1"/>
    <property type="molecule type" value="Genomic_DNA"/>
</dbReference>
<protein>
    <submittedName>
        <fullName evidence="2">Tyrosine--tRNA ligase</fullName>
        <ecNumber evidence="2">6.1.1.1</ecNumber>
    </submittedName>
</protein>
<dbReference type="PROSITE" id="PS50889">
    <property type="entry name" value="S4"/>
    <property type="match status" value="1"/>
</dbReference>
<dbReference type="GO" id="GO:0004831">
    <property type="term" value="F:tyrosine-tRNA ligase activity"/>
    <property type="evidence" value="ECO:0007669"/>
    <property type="project" value="UniProtKB-EC"/>
</dbReference>
<dbReference type="EC" id="6.1.1.1" evidence="2"/>
<dbReference type="SUPFAM" id="SSF55174">
    <property type="entry name" value="Alpha-L RNA-binding motif"/>
    <property type="match status" value="1"/>
</dbReference>
<evidence type="ECO:0000313" key="2">
    <source>
        <dbReference type="EMBL" id="MPN53331.1"/>
    </source>
</evidence>
<accession>A0A645IPS3</accession>
<dbReference type="Gene3D" id="3.10.290.10">
    <property type="entry name" value="RNA-binding S4 domain"/>
    <property type="match status" value="1"/>
</dbReference>
<comment type="caution">
    <text evidence="2">The sequence shown here is derived from an EMBL/GenBank/DDBJ whole genome shotgun (WGS) entry which is preliminary data.</text>
</comment>
<dbReference type="InterPro" id="IPR036986">
    <property type="entry name" value="S4_RNA-bd_sf"/>
</dbReference>
<proteinExistence type="predicted"/>
<name>A0A645IPS3_9ZZZZ</name>
<reference evidence="2" key="1">
    <citation type="submission" date="2019-08" db="EMBL/GenBank/DDBJ databases">
        <authorList>
            <person name="Kucharzyk K."/>
            <person name="Murdoch R.W."/>
            <person name="Higgins S."/>
            <person name="Loffler F."/>
        </authorList>
    </citation>
    <scope>NUCLEOTIDE SEQUENCE</scope>
</reference>
<dbReference type="GO" id="GO:0003723">
    <property type="term" value="F:RNA binding"/>
    <property type="evidence" value="ECO:0007669"/>
    <property type="project" value="InterPro"/>
</dbReference>
<dbReference type="AlphaFoldDB" id="A0A645IPS3"/>